<dbReference type="PROSITE" id="PS51186">
    <property type="entry name" value="GNAT"/>
    <property type="match status" value="1"/>
</dbReference>
<dbReference type="GO" id="GO:0016747">
    <property type="term" value="F:acyltransferase activity, transferring groups other than amino-acyl groups"/>
    <property type="evidence" value="ECO:0007669"/>
    <property type="project" value="InterPro"/>
</dbReference>
<proteinExistence type="predicted"/>
<dbReference type="InterPro" id="IPR016181">
    <property type="entry name" value="Acyl_CoA_acyltransferase"/>
</dbReference>
<name>A0A2W5K1Q7_9GAMM</name>
<dbReference type="EMBL" id="QFPO01000019">
    <property type="protein sequence ID" value="PZQ10691.1"/>
    <property type="molecule type" value="Genomic_DNA"/>
</dbReference>
<reference evidence="2 3" key="1">
    <citation type="submission" date="2017-08" db="EMBL/GenBank/DDBJ databases">
        <title>Infants hospitalized years apart are colonized by the same room-sourced microbial strains.</title>
        <authorList>
            <person name="Brooks B."/>
            <person name="Olm M.R."/>
            <person name="Firek B.A."/>
            <person name="Baker R."/>
            <person name="Thomas B.C."/>
            <person name="Morowitz M.J."/>
            <person name="Banfield J.F."/>
        </authorList>
    </citation>
    <scope>NUCLEOTIDE SEQUENCE [LARGE SCALE GENOMIC DNA]</scope>
    <source>
        <strain evidence="2">S2_005_003_R2_42</strain>
    </source>
</reference>
<dbReference type="SUPFAM" id="SSF55729">
    <property type="entry name" value="Acyl-CoA N-acyltransferases (Nat)"/>
    <property type="match status" value="1"/>
</dbReference>
<dbReference type="PANTHER" id="PTHR43328">
    <property type="entry name" value="ACETYLTRANSFERASE-RELATED"/>
    <property type="match status" value="1"/>
</dbReference>
<gene>
    <name evidence="2" type="ORF">DI564_15320</name>
</gene>
<feature type="domain" description="N-acetyltransferase" evidence="1">
    <location>
        <begin position="21"/>
        <end position="173"/>
    </location>
</feature>
<dbReference type="AlphaFoldDB" id="A0A2W5K1Q7"/>
<keyword evidence="2" id="KW-0808">Transferase</keyword>
<protein>
    <submittedName>
        <fullName evidence="2">GNAT family N-acetyltransferase</fullName>
    </submittedName>
</protein>
<evidence type="ECO:0000313" key="2">
    <source>
        <dbReference type="EMBL" id="PZQ10691.1"/>
    </source>
</evidence>
<evidence type="ECO:0000313" key="3">
    <source>
        <dbReference type="Proteomes" id="UP000249046"/>
    </source>
</evidence>
<comment type="caution">
    <text evidence="2">The sequence shown here is derived from an EMBL/GenBank/DDBJ whole genome shotgun (WGS) entry which is preliminary data.</text>
</comment>
<dbReference type="InterPro" id="IPR000182">
    <property type="entry name" value="GNAT_dom"/>
</dbReference>
<dbReference type="Proteomes" id="UP000249046">
    <property type="component" value="Unassembled WGS sequence"/>
</dbReference>
<sequence length="183" mass="20417">MSDADDRLPCAGFLLRPWRADDVESLQRHADDAEVSRFLSDRFPYPYTTADAAAFLASPAATGLVRAIEVDGVAVGGIGAQPGQDIFRMTATIGYWLSRAYWGRGLMRRAVERWSAHLLTRHPFERLEARVCVANPASARVLVHAGFELEGHQRRAMIKRGEILDVLLYARLRSPQDGVADRR</sequence>
<organism evidence="2 3">
    <name type="scientific">Rhodanobacter denitrificans</name>
    <dbReference type="NCBI Taxonomy" id="666685"/>
    <lineage>
        <taxon>Bacteria</taxon>
        <taxon>Pseudomonadati</taxon>
        <taxon>Pseudomonadota</taxon>
        <taxon>Gammaproteobacteria</taxon>
        <taxon>Lysobacterales</taxon>
        <taxon>Rhodanobacteraceae</taxon>
        <taxon>Rhodanobacter</taxon>
    </lineage>
</organism>
<dbReference type="Pfam" id="PF13302">
    <property type="entry name" value="Acetyltransf_3"/>
    <property type="match status" value="1"/>
</dbReference>
<dbReference type="Gene3D" id="3.40.630.30">
    <property type="match status" value="1"/>
</dbReference>
<accession>A0A2W5K1Q7</accession>
<evidence type="ECO:0000259" key="1">
    <source>
        <dbReference type="PROSITE" id="PS51186"/>
    </source>
</evidence>
<dbReference type="PANTHER" id="PTHR43328:SF1">
    <property type="entry name" value="N-ACETYLTRANSFERASE DOMAIN-CONTAINING PROTEIN"/>
    <property type="match status" value="1"/>
</dbReference>